<name>A0ABV2UKE2_9ACTN</name>
<reference evidence="2 3" key="1">
    <citation type="submission" date="2024-06" db="EMBL/GenBank/DDBJ databases">
        <title>The Natural Products Discovery Center: Release of the First 8490 Sequenced Strains for Exploring Actinobacteria Biosynthetic Diversity.</title>
        <authorList>
            <person name="Kalkreuter E."/>
            <person name="Kautsar S.A."/>
            <person name="Yang D."/>
            <person name="Bader C.D."/>
            <person name="Teijaro C.N."/>
            <person name="Fluegel L."/>
            <person name="Davis C.M."/>
            <person name="Simpson J.R."/>
            <person name="Lauterbach L."/>
            <person name="Steele A.D."/>
            <person name="Gui C."/>
            <person name="Meng S."/>
            <person name="Li G."/>
            <person name="Viehrig K."/>
            <person name="Ye F."/>
            <person name="Su P."/>
            <person name="Kiefer A.F."/>
            <person name="Nichols A."/>
            <person name="Cepeda A.J."/>
            <person name="Yan W."/>
            <person name="Fan B."/>
            <person name="Jiang Y."/>
            <person name="Adhikari A."/>
            <person name="Zheng C.-J."/>
            <person name="Schuster L."/>
            <person name="Cowan T.M."/>
            <person name="Smanski M.J."/>
            <person name="Chevrette M.G."/>
            <person name="De Carvalho L.P.S."/>
            <person name="Shen B."/>
        </authorList>
    </citation>
    <scope>NUCLEOTIDE SEQUENCE [LARGE SCALE GENOMIC DNA]</scope>
    <source>
        <strain evidence="2 3">NPDC005137</strain>
    </source>
</reference>
<dbReference type="Proteomes" id="UP001550044">
    <property type="component" value="Unassembled WGS sequence"/>
</dbReference>
<feature type="transmembrane region" description="Helical" evidence="1">
    <location>
        <begin position="185"/>
        <end position="207"/>
    </location>
</feature>
<dbReference type="RefSeq" id="WP_356712456.1">
    <property type="nucleotide sequence ID" value="NZ_JBEXIP010000047.1"/>
</dbReference>
<evidence type="ECO:0000256" key="1">
    <source>
        <dbReference type="SAM" id="Phobius"/>
    </source>
</evidence>
<feature type="transmembrane region" description="Helical" evidence="1">
    <location>
        <begin position="213"/>
        <end position="232"/>
    </location>
</feature>
<feature type="transmembrane region" description="Helical" evidence="1">
    <location>
        <begin position="21"/>
        <end position="43"/>
    </location>
</feature>
<keyword evidence="3" id="KW-1185">Reference proteome</keyword>
<proteinExistence type="predicted"/>
<organism evidence="2 3">
    <name type="scientific">Streptomyces sp. 900116325</name>
    <dbReference type="NCBI Taxonomy" id="3154295"/>
    <lineage>
        <taxon>Bacteria</taxon>
        <taxon>Bacillati</taxon>
        <taxon>Actinomycetota</taxon>
        <taxon>Actinomycetes</taxon>
        <taxon>Kitasatosporales</taxon>
        <taxon>Streptomycetaceae</taxon>
        <taxon>Streptomyces</taxon>
    </lineage>
</organism>
<keyword evidence="1" id="KW-0472">Membrane</keyword>
<sequence length="342" mass="34561">MSSSSAPSSDKAGPVVTRHRTWIPLVVTGLIIGAAFIAVYVGLQRAPTPHKLPVAVVGAQLTSAAQGRLGDSLDVTQVSSIDEGAVLVRSGDAVAVVGATSRTGLQFEYAGASGLSESGAARQVVAGLAREAGLTVQETDIAPLVKYDSRGLSAFYVVFGVTLSSFVLAQGLTGAIATVRLRHRLYAMAGFAVAIGVVAATIAGPIYGSLTPSFPLLAVSLILLSAASAFATKALGAWLGPPGIGLAVLLLTTIGNATSGAAIGFDLLPGWAQAVSAKLPPGAAVRAINDFAYFGGSHAVSALAVLGIWFVAGLGLVLLRQWTTARRTSESTVEAEPQATTG</sequence>
<feature type="transmembrane region" description="Helical" evidence="1">
    <location>
        <begin position="299"/>
        <end position="319"/>
    </location>
</feature>
<keyword evidence="1" id="KW-1133">Transmembrane helix</keyword>
<feature type="transmembrane region" description="Helical" evidence="1">
    <location>
        <begin position="153"/>
        <end position="173"/>
    </location>
</feature>
<evidence type="ECO:0000313" key="2">
    <source>
        <dbReference type="EMBL" id="MET8437941.1"/>
    </source>
</evidence>
<protein>
    <recommendedName>
        <fullName evidence="4">ABC transporter permease</fullName>
    </recommendedName>
</protein>
<evidence type="ECO:0000313" key="3">
    <source>
        <dbReference type="Proteomes" id="UP001550044"/>
    </source>
</evidence>
<gene>
    <name evidence="2" type="ORF">ABZV61_35335</name>
</gene>
<dbReference type="EMBL" id="JBEXIP010000047">
    <property type="protein sequence ID" value="MET8437941.1"/>
    <property type="molecule type" value="Genomic_DNA"/>
</dbReference>
<comment type="caution">
    <text evidence="2">The sequence shown here is derived from an EMBL/GenBank/DDBJ whole genome shotgun (WGS) entry which is preliminary data.</text>
</comment>
<feature type="transmembrane region" description="Helical" evidence="1">
    <location>
        <begin position="244"/>
        <end position="265"/>
    </location>
</feature>
<keyword evidence="1" id="KW-0812">Transmembrane</keyword>
<accession>A0ABV2UKE2</accession>
<evidence type="ECO:0008006" key="4">
    <source>
        <dbReference type="Google" id="ProtNLM"/>
    </source>
</evidence>